<protein>
    <submittedName>
        <fullName evidence="2">Uncharacterized protein</fullName>
    </submittedName>
</protein>
<evidence type="ECO:0000256" key="1">
    <source>
        <dbReference type="SAM" id="MobiDB-lite"/>
    </source>
</evidence>
<name>A0ABU7GXP3_9SPHI</name>
<evidence type="ECO:0000313" key="3">
    <source>
        <dbReference type="Proteomes" id="UP001337681"/>
    </source>
</evidence>
<feature type="compositionally biased region" description="Low complexity" evidence="1">
    <location>
        <begin position="68"/>
        <end position="81"/>
    </location>
</feature>
<evidence type="ECO:0000313" key="2">
    <source>
        <dbReference type="EMBL" id="MEE1883797.1"/>
    </source>
</evidence>
<feature type="region of interest" description="Disordered" evidence="1">
    <location>
        <begin position="62"/>
        <end position="92"/>
    </location>
</feature>
<organism evidence="2 3">
    <name type="scientific">Pedobacter flavus</name>
    <dbReference type="NCBI Taxonomy" id="3113906"/>
    <lineage>
        <taxon>Bacteria</taxon>
        <taxon>Pseudomonadati</taxon>
        <taxon>Bacteroidota</taxon>
        <taxon>Sphingobacteriia</taxon>
        <taxon>Sphingobacteriales</taxon>
        <taxon>Sphingobacteriaceae</taxon>
        <taxon>Pedobacter</taxon>
    </lineage>
</organism>
<sequence>MRLLILSIFAWVILSAPTNIYKLPTLEPTIATCKGENPCRACSNCKYCKLCNSGGKCGVCSNSRNPLTEKSTSTKENNSSKVQQTSQCTGTTQKGLRCKRMVSGGGRCWQHK</sequence>
<dbReference type="RefSeq" id="WP_330144723.1">
    <property type="nucleotide sequence ID" value="NZ_JAZDQU010000001.1"/>
</dbReference>
<reference evidence="2 3" key="1">
    <citation type="submission" date="2024-01" db="EMBL/GenBank/DDBJ databases">
        <title>Pedobacter sp. nov., isolated from oil-contaminated soil.</title>
        <authorList>
            <person name="Le N.T.T."/>
        </authorList>
    </citation>
    <scope>NUCLEOTIDE SEQUENCE [LARGE SCALE GENOMIC DNA]</scope>
    <source>
        <strain evidence="2 3">VNH31</strain>
    </source>
</reference>
<feature type="compositionally biased region" description="Polar residues" evidence="1">
    <location>
        <begin position="82"/>
        <end position="92"/>
    </location>
</feature>
<accession>A0ABU7GXP3</accession>
<gene>
    <name evidence="2" type="ORF">VRU49_00065</name>
</gene>
<dbReference type="Proteomes" id="UP001337681">
    <property type="component" value="Unassembled WGS sequence"/>
</dbReference>
<dbReference type="EMBL" id="JAZDQU010000001">
    <property type="protein sequence ID" value="MEE1883797.1"/>
    <property type="molecule type" value="Genomic_DNA"/>
</dbReference>
<comment type="caution">
    <text evidence="2">The sequence shown here is derived from an EMBL/GenBank/DDBJ whole genome shotgun (WGS) entry which is preliminary data.</text>
</comment>
<keyword evidence="3" id="KW-1185">Reference proteome</keyword>
<proteinExistence type="predicted"/>